<proteinExistence type="predicted"/>
<dbReference type="Proteomes" id="UP001275084">
    <property type="component" value="Unassembled WGS sequence"/>
</dbReference>
<name>A0AAJ0MAQ3_9PEZI</name>
<reference evidence="1" key="1">
    <citation type="journal article" date="2023" name="Mol. Phylogenet. Evol.">
        <title>Genome-scale phylogeny and comparative genomics of the fungal order Sordariales.</title>
        <authorList>
            <person name="Hensen N."/>
            <person name="Bonometti L."/>
            <person name="Westerberg I."/>
            <person name="Brannstrom I.O."/>
            <person name="Guillou S."/>
            <person name="Cros-Aarteil S."/>
            <person name="Calhoun S."/>
            <person name="Haridas S."/>
            <person name="Kuo A."/>
            <person name="Mondo S."/>
            <person name="Pangilinan J."/>
            <person name="Riley R."/>
            <person name="LaButti K."/>
            <person name="Andreopoulos B."/>
            <person name="Lipzen A."/>
            <person name="Chen C."/>
            <person name="Yan M."/>
            <person name="Daum C."/>
            <person name="Ng V."/>
            <person name="Clum A."/>
            <person name="Steindorff A."/>
            <person name="Ohm R.A."/>
            <person name="Martin F."/>
            <person name="Silar P."/>
            <person name="Natvig D.O."/>
            <person name="Lalanne C."/>
            <person name="Gautier V."/>
            <person name="Ament-Velasquez S.L."/>
            <person name="Kruys A."/>
            <person name="Hutchinson M.I."/>
            <person name="Powell A.J."/>
            <person name="Barry K."/>
            <person name="Miller A.N."/>
            <person name="Grigoriev I.V."/>
            <person name="Debuchy R."/>
            <person name="Gladieux P."/>
            <person name="Hiltunen Thoren M."/>
            <person name="Johannesson H."/>
        </authorList>
    </citation>
    <scope>NUCLEOTIDE SEQUENCE</scope>
    <source>
        <strain evidence="1">CBS 955.72</strain>
    </source>
</reference>
<accession>A0AAJ0MAQ3</accession>
<keyword evidence="2" id="KW-1185">Reference proteome</keyword>
<protein>
    <submittedName>
        <fullName evidence="1">Uncharacterized protein</fullName>
    </submittedName>
</protein>
<sequence>MRDLLDVRTSSCLGPVLAVLLYAICRGDGQGYQQFMQKPAEYLPEPDSRSKPKTDENLLGWPRRFRAASGWHEEEEGREWHKVSLTTPRTPLHIAVNDVLLLIRELVRYGKLCDLAHHAAETLDEDLSERAIDDPTFEVSAAVVRLTLAMSTCETQNLA</sequence>
<dbReference type="AlphaFoldDB" id="A0AAJ0MAQ3"/>
<evidence type="ECO:0000313" key="2">
    <source>
        <dbReference type="Proteomes" id="UP001275084"/>
    </source>
</evidence>
<evidence type="ECO:0000313" key="1">
    <source>
        <dbReference type="EMBL" id="KAK3346445.1"/>
    </source>
</evidence>
<reference evidence="1" key="2">
    <citation type="submission" date="2023-06" db="EMBL/GenBank/DDBJ databases">
        <authorList>
            <consortium name="Lawrence Berkeley National Laboratory"/>
            <person name="Haridas S."/>
            <person name="Hensen N."/>
            <person name="Bonometti L."/>
            <person name="Westerberg I."/>
            <person name="Brannstrom I.O."/>
            <person name="Guillou S."/>
            <person name="Cros-Aarteil S."/>
            <person name="Calhoun S."/>
            <person name="Kuo A."/>
            <person name="Mondo S."/>
            <person name="Pangilinan J."/>
            <person name="Riley R."/>
            <person name="Labutti K."/>
            <person name="Andreopoulos B."/>
            <person name="Lipzen A."/>
            <person name="Chen C."/>
            <person name="Yanf M."/>
            <person name="Daum C."/>
            <person name="Ng V."/>
            <person name="Clum A."/>
            <person name="Steindorff A."/>
            <person name="Ohm R."/>
            <person name="Martin F."/>
            <person name="Silar P."/>
            <person name="Natvig D."/>
            <person name="Lalanne C."/>
            <person name="Gautier V."/>
            <person name="Ament-Velasquez S.L."/>
            <person name="Kruys A."/>
            <person name="Hutchinson M.I."/>
            <person name="Powell A.J."/>
            <person name="Barry K."/>
            <person name="Miller A.N."/>
            <person name="Grigoriev I.V."/>
            <person name="Debuchy R."/>
            <person name="Gladieux P."/>
            <person name="Thoren M.H."/>
            <person name="Johannesson H."/>
        </authorList>
    </citation>
    <scope>NUCLEOTIDE SEQUENCE</scope>
    <source>
        <strain evidence="1">CBS 955.72</strain>
    </source>
</reference>
<organism evidence="1 2">
    <name type="scientific">Lasiosphaeria hispida</name>
    <dbReference type="NCBI Taxonomy" id="260671"/>
    <lineage>
        <taxon>Eukaryota</taxon>
        <taxon>Fungi</taxon>
        <taxon>Dikarya</taxon>
        <taxon>Ascomycota</taxon>
        <taxon>Pezizomycotina</taxon>
        <taxon>Sordariomycetes</taxon>
        <taxon>Sordariomycetidae</taxon>
        <taxon>Sordariales</taxon>
        <taxon>Lasiosphaeriaceae</taxon>
        <taxon>Lasiosphaeria</taxon>
    </lineage>
</organism>
<gene>
    <name evidence="1" type="ORF">B0T25DRAFT_571581</name>
</gene>
<comment type="caution">
    <text evidence="1">The sequence shown here is derived from an EMBL/GenBank/DDBJ whole genome shotgun (WGS) entry which is preliminary data.</text>
</comment>
<dbReference type="EMBL" id="JAUIQD010000006">
    <property type="protein sequence ID" value="KAK3346445.1"/>
    <property type="molecule type" value="Genomic_DNA"/>
</dbReference>